<organism evidence="1">
    <name type="scientific">Drosophila melanogaster</name>
    <name type="common">Fruit fly</name>
    <dbReference type="NCBI Taxonomy" id="7227"/>
    <lineage>
        <taxon>Eukaryota</taxon>
        <taxon>Metazoa</taxon>
        <taxon>Ecdysozoa</taxon>
        <taxon>Arthropoda</taxon>
        <taxon>Hexapoda</taxon>
        <taxon>Insecta</taxon>
        <taxon>Pterygota</taxon>
        <taxon>Neoptera</taxon>
        <taxon>Endopterygota</taxon>
        <taxon>Diptera</taxon>
        <taxon>Brachycera</taxon>
        <taxon>Muscomorpha</taxon>
        <taxon>Ephydroidea</taxon>
        <taxon>Drosophilidae</taxon>
        <taxon>Drosophila</taxon>
        <taxon>Sophophora</taxon>
    </lineage>
</organism>
<dbReference type="AlphaFoldDB" id="Q6II29"/>
<sequence>MPTYSIKNFRVLFSPCTLTEIASPGMTSMSRMCGQVALPSFSVGHDDSSFHPLIAFYDKPGTLRSIGDKPARASAASSDIALNPLMSLRAMDRSFQQPTVIRVSRILSNQCQLGDFGIP</sequence>
<evidence type="ECO:0000313" key="1">
    <source>
        <dbReference type="EMBL" id="DAA03437.1"/>
    </source>
</evidence>
<dbReference type="EMBL" id="BK003237">
    <property type="protein sequence ID" value="DAA03437.1"/>
    <property type="molecule type" value="Genomic_DNA"/>
</dbReference>
<proteinExistence type="predicted"/>
<reference evidence="1" key="1">
    <citation type="journal article" date="2003" name="Genome Biol.">
        <title>An integrated gene annotation and transcriptional profiling approach towards the full gene content of the Drosophila genome.</title>
        <authorList>
            <person name="Hild M."/>
            <person name="Beckmann B."/>
            <person name="Haas S.A."/>
            <person name="Koch B."/>
            <person name="Solovyev V."/>
            <person name="Busold C."/>
            <person name="Fellenberg K."/>
            <person name="Boutros M."/>
            <person name="Vingron M."/>
            <person name="Sauer F."/>
            <person name="Hoheisel J.D."/>
            <person name="Paro R."/>
        </authorList>
    </citation>
    <scope>NUCLEOTIDE SEQUENCE</scope>
</reference>
<name>Q6II29_DROME</name>
<gene>
    <name evidence="1" type="ORF">HDC19942</name>
</gene>
<protein>
    <submittedName>
        <fullName evidence="1">HDC19942</fullName>
    </submittedName>
</protein>
<accession>Q6II29</accession>